<accession>N9BXP0</accession>
<gene>
    <name evidence="8" type="ORF">F942_03038</name>
</gene>
<comment type="similarity">
    <text evidence="6">Belongs to the peptidase M48 family.</text>
</comment>
<reference evidence="8 9" key="1">
    <citation type="submission" date="2013-02" db="EMBL/GenBank/DDBJ databases">
        <title>The Genome Sequence of Acinetobacter ursingii NIPH ANC_3649.</title>
        <authorList>
            <consortium name="The Broad Institute Genome Sequencing Platform"/>
            <consortium name="The Broad Institute Genome Sequencing Center for Infectious Disease"/>
            <person name="Cerqueira G."/>
            <person name="Feldgarden M."/>
            <person name="Courvalin P."/>
            <person name="Perichon B."/>
            <person name="Grillot-Courvalin C."/>
            <person name="Clermont D."/>
            <person name="Rocha E."/>
            <person name="Yoon E.-J."/>
            <person name="Nemec A."/>
            <person name="Walker B."/>
            <person name="Young S.K."/>
            <person name="Zeng Q."/>
            <person name="Gargeya S."/>
            <person name="Fitzgerald M."/>
            <person name="Haas B."/>
            <person name="Abouelleil A."/>
            <person name="Alvarado L."/>
            <person name="Arachchi H.M."/>
            <person name="Berlin A.M."/>
            <person name="Chapman S.B."/>
            <person name="Dewar J."/>
            <person name="Goldberg J."/>
            <person name="Griggs A."/>
            <person name="Gujja S."/>
            <person name="Hansen M."/>
            <person name="Howarth C."/>
            <person name="Imamovic A."/>
            <person name="Larimer J."/>
            <person name="McCowan C."/>
            <person name="Murphy C."/>
            <person name="Neiman D."/>
            <person name="Pearson M."/>
            <person name="Priest M."/>
            <person name="Roberts A."/>
            <person name="Saif S."/>
            <person name="Shea T."/>
            <person name="Sisk P."/>
            <person name="Sykes S."/>
            <person name="Wortman J."/>
            <person name="Nusbaum C."/>
            <person name="Birren B."/>
        </authorList>
    </citation>
    <scope>NUCLEOTIDE SEQUENCE [LARGE SCALE GENOMIC DNA]</scope>
    <source>
        <strain evidence="8 9">ANC 3649</strain>
    </source>
</reference>
<dbReference type="GO" id="GO:0046872">
    <property type="term" value="F:metal ion binding"/>
    <property type="evidence" value="ECO:0007669"/>
    <property type="project" value="UniProtKB-KW"/>
</dbReference>
<dbReference type="GO" id="GO:0016020">
    <property type="term" value="C:membrane"/>
    <property type="evidence" value="ECO:0007669"/>
    <property type="project" value="TreeGrafter"/>
</dbReference>
<dbReference type="PANTHER" id="PTHR22726">
    <property type="entry name" value="METALLOENDOPEPTIDASE OMA1"/>
    <property type="match status" value="1"/>
</dbReference>
<dbReference type="EMBL" id="APQC01000021">
    <property type="protein sequence ID" value="ENV78382.1"/>
    <property type="molecule type" value="Genomic_DNA"/>
</dbReference>
<evidence type="ECO:0000313" key="9">
    <source>
        <dbReference type="Proteomes" id="UP000013276"/>
    </source>
</evidence>
<dbReference type="GO" id="GO:0004222">
    <property type="term" value="F:metalloendopeptidase activity"/>
    <property type="evidence" value="ECO:0007669"/>
    <property type="project" value="InterPro"/>
</dbReference>
<dbReference type="Proteomes" id="UP000013276">
    <property type="component" value="Unassembled WGS sequence"/>
</dbReference>
<comment type="cofactor">
    <cofactor evidence="6">
        <name>Zn(2+)</name>
        <dbReference type="ChEBI" id="CHEBI:29105"/>
    </cofactor>
    <text evidence="6">Binds 1 zinc ion per subunit.</text>
</comment>
<keyword evidence="9" id="KW-1185">Reference proteome</keyword>
<feature type="domain" description="Peptidase M48" evidence="7">
    <location>
        <begin position="187"/>
        <end position="334"/>
    </location>
</feature>
<dbReference type="CDD" id="cd07332">
    <property type="entry name" value="M48C_Oma1_like"/>
    <property type="match status" value="1"/>
</dbReference>
<evidence type="ECO:0000259" key="7">
    <source>
        <dbReference type="Pfam" id="PF01435"/>
    </source>
</evidence>
<dbReference type="PATRIC" id="fig|1257043.3.peg.2972"/>
<keyword evidence="3 6" id="KW-0378">Hydrolase</keyword>
<keyword evidence="5 6" id="KW-0482">Metalloprotease</keyword>
<name>N9BXP0_9GAMM</name>
<evidence type="ECO:0000256" key="5">
    <source>
        <dbReference type="ARBA" id="ARBA00023049"/>
    </source>
</evidence>
<dbReference type="InterPro" id="IPR001915">
    <property type="entry name" value="Peptidase_M48"/>
</dbReference>
<organism evidence="8 9">
    <name type="scientific">Acinetobacter ursingii ANC 3649</name>
    <dbReference type="NCBI Taxonomy" id="1257043"/>
    <lineage>
        <taxon>Bacteria</taxon>
        <taxon>Pseudomonadati</taxon>
        <taxon>Pseudomonadota</taxon>
        <taxon>Gammaproteobacteria</taxon>
        <taxon>Moraxellales</taxon>
        <taxon>Moraxellaceae</taxon>
        <taxon>Acinetobacter</taxon>
    </lineage>
</organism>
<evidence type="ECO:0000256" key="3">
    <source>
        <dbReference type="ARBA" id="ARBA00022801"/>
    </source>
</evidence>
<dbReference type="HOGENOM" id="CLU_029002_0_1_6"/>
<dbReference type="InterPro" id="IPR051156">
    <property type="entry name" value="Mito/Outer_Membr_Metalloprot"/>
</dbReference>
<proteinExistence type="inferred from homology"/>
<evidence type="ECO:0000256" key="2">
    <source>
        <dbReference type="ARBA" id="ARBA00022723"/>
    </source>
</evidence>
<sequence>MMSLSTSVIFYDGVVSKPRQAQISPFDHNSVQVRYEEDGESIRQYQYQDMILIGALGELKPVIELPDDARIEFSDELPDWFELGNKKLHHSIWKLERSPTLILCSVLFMVAFAFGIVKWGIPQAAHIVAYQLPEQSLTQLGNEAERYVVDWTTPSQLPKSRQQQIQKEYLAYVAEGQPAQLVFRGGGQIGANALALPNHTIILTDELVQLAKNDQEIIGVLAHEQGHLIKRHSLQQALSSLGLSVLYVAITGDSSDLFTTMPLALAGANYSRNFEAEADQYALQTMHRHQIQVIHFANFLQRLGAEDESQDQNSPFKFLSTHPATPDRIKAVKAFEMKHQSQS</sequence>
<evidence type="ECO:0000256" key="4">
    <source>
        <dbReference type="ARBA" id="ARBA00022833"/>
    </source>
</evidence>
<dbReference type="PANTHER" id="PTHR22726:SF1">
    <property type="entry name" value="METALLOENDOPEPTIDASE OMA1, MITOCHONDRIAL"/>
    <property type="match status" value="1"/>
</dbReference>
<comment type="caution">
    <text evidence="8">The sequence shown here is derived from an EMBL/GenBank/DDBJ whole genome shotgun (WGS) entry which is preliminary data.</text>
</comment>
<keyword evidence="4 6" id="KW-0862">Zinc</keyword>
<dbReference type="Pfam" id="PF01435">
    <property type="entry name" value="Peptidase_M48"/>
    <property type="match status" value="1"/>
</dbReference>
<evidence type="ECO:0000256" key="1">
    <source>
        <dbReference type="ARBA" id="ARBA00022670"/>
    </source>
</evidence>
<dbReference type="OrthoDB" id="9810445at2"/>
<keyword evidence="1 6" id="KW-0645">Protease</keyword>
<protein>
    <recommendedName>
        <fullName evidence="7">Peptidase M48 domain-containing protein</fullName>
    </recommendedName>
</protein>
<dbReference type="AlphaFoldDB" id="N9BXP0"/>
<evidence type="ECO:0000256" key="6">
    <source>
        <dbReference type="RuleBase" id="RU003983"/>
    </source>
</evidence>
<keyword evidence="2" id="KW-0479">Metal-binding</keyword>
<dbReference type="GO" id="GO:0051603">
    <property type="term" value="P:proteolysis involved in protein catabolic process"/>
    <property type="evidence" value="ECO:0007669"/>
    <property type="project" value="TreeGrafter"/>
</dbReference>
<evidence type="ECO:0000313" key="8">
    <source>
        <dbReference type="EMBL" id="ENV78382.1"/>
    </source>
</evidence>
<dbReference type="Gene3D" id="3.30.2010.10">
    <property type="entry name" value="Metalloproteases ('zincins'), catalytic domain"/>
    <property type="match status" value="1"/>
</dbReference>